<dbReference type="PROSITE" id="PS50070">
    <property type="entry name" value="KRINGLE_2"/>
    <property type="match status" value="1"/>
</dbReference>
<dbReference type="PANTHER" id="PTHR12916">
    <property type="entry name" value="CYTOCHROME C OXIDASE POLYPEPTIDE VIC-2"/>
    <property type="match status" value="1"/>
</dbReference>
<keyword evidence="13" id="KW-1185">Reference proteome</keyword>
<evidence type="ECO:0000256" key="4">
    <source>
        <dbReference type="ARBA" id="ARBA00022737"/>
    </source>
</evidence>
<proteinExistence type="predicted"/>
<reference evidence="12" key="1">
    <citation type="submission" date="2025-08" db="UniProtKB">
        <authorList>
            <consortium name="Ensembl"/>
        </authorList>
    </citation>
    <scope>IDENTIFICATION</scope>
</reference>
<evidence type="ECO:0000256" key="7">
    <source>
        <dbReference type="PROSITE-ProRule" id="PRU00076"/>
    </source>
</evidence>
<feature type="signal peptide" evidence="9">
    <location>
        <begin position="1"/>
        <end position="25"/>
    </location>
</feature>
<dbReference type="GeneTree" id="ENSGT00940000157814"/>
<dbReference type="InterPro" id="IPR000001">
    <property type="entry name" value="Kringle"/>
</dbReference>
<evidence type="ECO:0000256" key="1">
    <source>
        <dbReference type="ARBA" id="ARBA00022536"/>
    </source>
</evidence>
<keyword evidence="3 9" id="KW-0732">Signal</keyword>
<dbReference type="SMART" id="SM00130">
    <property type="entry name" value="KR"/>
    <property type="match status" value="1"/>
</dbReference>
<dbReference type="SUPFAM" id="SSF57440">
    <property type="entry name" value="Kringle-like"/>
    <property type="match status" value="1"/>
</dbReference>
<feature type="disulfide bond" evidence="7">
    <location>
        <begin position="102"/>
        <end position="111"/>
    </location>
</feature>
<feature type="disulfide bond" evidence="7">
    <location>
        <begin position="181"/>
        <end position="190"/>
    </location>
</feature>
<dbReference type="GO" id="GO:0007219">
    <property type="term" value="P:Notch signaling pathway"/>
    <property type="evidence" value="ECO:0007669"/>
    <property type="project" value="TreeGrafter"/>
</dbReference>
<dbReference type="Proteomes" id="UP000694559">
    <property type="component" value="Unplaced"/>
</dbReference>
<dbReference type="FunFam" id="2.10.25.10:FF:000321">
    <property type="entry name" value="Protein delta homolog 1"/>
    <property type="match status" value="1"/>
</dbReference>
<evidence type="ECO:0000259" key="10">
    <source>
        <dbReference type="PROSITE" id="PS50026"/>
    </source>
</evidence>
<evidence type="ECO:0000256" key="9">
    <source>
        <dbReference type="SAM" id="SignalP"/>
    </source>
</evidence>
<dbReference type="InterPro" id="IPR000742">
    <property type="entry name" value="EGF"/>
</dbReference>
<dbReference type="Pfam" id="PF00051">
    <property type="entry name" value="Kringle"/>
    <property type="match status" value="1"/>
</dbReference>
<dbReference type="PRINTS" id="PR00018">
    <property type="entry name" value="KRINGLE"/>
</dbReference>
<dbReference type="PROSITE" id="PS00022">
    <property type="entry name" value="EGF_1"/>
    <property type="match status" value="2"/>
</dbReference>
<dbReference type="InterPro" id="IPR018056">
    <property type="entry name" value="Kringle_CS"/>
</dbReference>
<keyword evidence="6" id="KW-0325">Glycoprotein</keyword>
<evidence type="ECO:0000313" key="12">
    <source>
        <dbReference type="Ensembl" id="ENSNNAP00000013133.1"/>
    </source>
</evidence>
<dbReference type="InterPro" id="IPR001881">
    <property type="entry name" value="EGF-like_Ca-bd_dom"/>
</dbReference>
<feature type="domain" description="EGF-like" evidence="10">
    <location>
        <begin position="76"/>
        <end position="112"/>
    </location>
</feature>
<dbReference type="CDD" id="cd00108">
    <property type="entry name" value="KR"/>
    <property type="match status" value="1"/>
</dbReference>
<dbReference type="FunFam" id="2.10.25.10:FF:000118">
    <property type="entry name" value="protein delta homolog 2"/>
    <property type="match status" value="1"/>
</dbReference>
<evidence type="ECO:0000256" key="6">
    <source>
        <dbReference type="ARBA" id="ARBA00023180"/>
    </source>
</evidence>
<dbReference type="AlphaFoldDB" id="A0A8C7DY17"/>
<feature type="chain" id="PRO_5034691962" evidence="9">
    <location>
        <begin position="26"/>
        <end position="301"/>
    </location>
</feature>
<keyword evidence="2 8" id="KW-0420">Kringle</keyword>
<feature type="domain" description="EGF-like" evidence="10">
    <location>
        <begin position="153"/>
        <end position="191"/>
    </location>
</feature>
<organism evidence="12 13">
    <name type="scientific">Naja naja</name>
    <name type="common">Indian cobra</name>
    <dbReference type="NCBI Taxonomy" id="35670"/>
    <lineage>
        <taxon>Eukaryota</taxon>
        <taxon>Metazoa</taxon>
        <taxon>Chordata</taxon>
        <taxon>Craniata</taxon>
        <taxon>Vertebrata</taxon>
        <taxon>Euteleostomi</taxon>
        <taxon>Lepidosauria</taxon>
        <taxon>Squamata</taxon>
        <taxon>Bifurcata</taxon>
        <taxon>Unidentata</taxon>
        <taxon>Episquamata</taxon>
        <taxon>Toxicofera</taxon>
        <taxon>Serpentes</taxon>
        <taxon>Colubroidea</taxon>
        <taxon>Elapidae</taxon>
        <taxon>Elapinae</taxon>
        <taxon>Naja</taxon>
    </lineage>
</organism>
<dbReference type="SMART" id="SM00179">
    <property type="entry name" value="EGF_CA"/>
    <property type="match status" value="2"/>
</dbReference>
<evidence type="ECO:0000256" key="3">
    <source>
        <dbReference type="ARBA" id="ARBA00022729"/>
    </source>
</evidence>
<dbReference type="Pfam" id="PF00008">
    <property type="entry name" value="EGF"/>
    <property type="match status" value="2"/>
</dbReference>
<feature type="disulfide bond" evidence="7">
    <location>
        <begin position="162"/>
        <end position="179"/>
    </location>
</feature>
<dbReference type="InterPro" id="IPR038178">
    <property type="entry name" value="Kringle_sf"/>
</dbReference>
<dbReference type="Gene3D" id="2.10.25.10">
    <property type="entry name" value="Laminin"/>
    <property type="match status" value="2"/>
</dbReference>
<evidence type="ECO:0000313" key="13">
    <source>
        <dbReference type="Proteomes" id="UP000694559"/>
    </source>
</evidence>
<dbReference type="SUPFAM" id="SSF57196">
    <property type="entry name" value="EGF/Laminin"/>
    <property type="match status" value="1"/>
</dbReference>
<reference evidence="12" key="2">
    <citation type="submission" date="2025-09" db="UniProtKB">
        <authorList>
            <consortium name="Ensembl"/>
        </authorList>
    </citation>
    <scope>IDENTIFICATION</scope>
</reference>
<evidence type="ECO:0000256" key="8">
    <source>
        <dbReference type="PROSITE-ProRule" id="PRU00121"/>
    </source>
</evidence>
<dbReference type="GO" id="GO:0005509">
    <property type="term" value="F:calcium ion binding"/>
    <property type="evidence" value="ECO:0007669"/>
    <property type="project" value="InterPro"/>
</dbReference>
<protein>
    <submittedName>
        <fullName evidence="12">Uncharacterized protein</fullName>
    </submittedName>
</protein>
<dbReference type="FunFam" id="2.40.20.10:FF:000001">
    <property type="entry name" value="Urokinase-type plasminogen activator"/>
    <property type="match status" value="1"/>
</dbReference>
<dbReference type="PANTHER" id="PTHR12916:SF4">
    <property type="entry name" value="UNINFLATABLE, ISOFORM C"/>
    <property type="match status" value="1"/>
</dbReference>
<sequence>MVNWFVYLSLLSLIVFLGNTPVSHSKIISSSWFSQQPDSVDDYDDEYSTDYIEPAEAEIRFSFFDSDWIYEFFTHDVNPCQTNPCQNNGICKRNRDSYMCSCPEPYTGSKCDRVKNTCQRINCNQGECLVMLRAPYYQCSCRYPYQPPLCRKASSACQPNPCKNGGTCQRHRLRYKFSCNCPEGFRGKFCELGAEDCFEQNGHTYRGNVSQTILQKRCLHWNSHFLLDSSYNAFMEDADYYGLGDHNFCRNPDGDDKPWCFVNVNNKLKWDFCDVLPCLSTGRINNNNMVYIQCNINLVWH</sequence>
<dbReference type="GO" id="GO:0005112">
    <property type="term" value="F:Notch binding"/>
    <property type="evidence" value="ECO:0007669"/>
    <property type="project" value="TreeGrafter"/>
</dbReference>
<dbReference type="PROSITE" id="PS50026">
    <property type="entry name" value="EGF_3"/>
    <property type="match status" value="2"/>
</dbReference>
<dbReference type="InterPro" id="IPR013806">
    <property type="entry name" value="Kringle-like"/>
</dbReference>
<accession>A0A8C7DY17</accession>
<dbReference type="SMART" id="SM00181">
    <property type="entry name" value="EGF"/>
    <property type="match status" value="3"/>
</dbReference>
<evidence type="ECO:0000256" key="2">
    <source>
        <dbReference type="ARBA" id="ARBA00022572"/>
    </source>
</evidence>
<dbReference type="OMA" id="INAFMEN"/>
<dbReference type="PROSITE" id="PS01186">
    <property type="entry name" value="EGF_2"/>
    <property type="match status" value="3"/>
</dbReference>
<feature type="domain" description="Kringle" evidence="11">
    <location>
        <begin position="196"/>
        <end position="278"/>
    </location>
</feature>
<evidence type="ECO:0000256" key="5">
    <source>
        <dbReference type="ARBA" id="ARBA00023157"/>
    </source>
</evidence>
<dbReference type="PROSITE" id="PS00021">
    <property type="entry name" value="KRINGLE_1"/>
    <property type="match status" value="1"/>
</dbReference>
<comment type="caution">
    <text evidence="7">Lacks conserved residue(s) required for the propagation of feature annotation.</text>
</comment>
<dbReference type="Ensembl" id="ENSNNAT00000013735.1">
    <property type="protein sequence ID" value="ENSNNAP00000013133.1"/>
    <property type="gene ID" value="ENSNNAG00000008852.1"/>
</dbReference>
<keyword evidence="5 7" id="KW-1015">Disulfide bond</keyword>
<keyword evidence="1 7" id="KW-0245">EGF-like domain</keyword>
<name>A0A8C7DY17_NAJNA</name>
<dbReference type="Gene3D" id="2.40.20.10">
    <property type="entry name" value="Plasminogen Kringle 4"/>
    <property type="match status" value="1"/>
</dbReference>
<keyword evidence="4" id="KW-0677">Repeat</keyword>
<evidence type="ECO:0000259" key="11">
    <source>
        <dbReference type="PROSITE" id="PS50070"/>
    </source>
</evidence>
<dbReference type="CDD" id="cd00054">
    <property type="entry name" value="EGF_CA"/>
    <property type="match status" value="2"/>
</dbReference>